<gene>
    <name evidence="3" type="primary">LOC113797999</name>
</gene>
<comment type="caution">
    <text evidence="1">Lacks conserved residue(s) required for the propagation of feature annotation.</text>
</comment>
<evidence type="ECO:0000313" key="2">
    <source>
        <dbReference type="Proteomes" id="UP000515146"/>
    </source>
</evidence>
<protein>
    <submittedName>
        <fullName evidence="3">Uncharacterized protein LOC113797999</fullName>
    </submittedName>
</protein>
<dbReference type="SMART" id="SM00192">
    <property type="entry name" value="LDLa"/>
    <property type="match status" value="1"/>
</dbReference>
<dbReference type="OrthoDB" id="6499678at2759"/>
<dbReference type="InterPro" id="IPR036055">
    <property type="entry name" value="LDL_receptor-like_sf"/>
</dbReference>
<dbReference type="PROSITE" id="PS50068">
    <property type="entry name" value="LDLRA_2"/>
    <property type="match status" value="1"/>
</dbReference>
<proteinExistence type="predicted"/>
<dbReference type="OMA" id="FVWIRMS"/>
<accession>A0A6P6YG85</accession>
<dbReference type="AlphaFoldDB" id="A0A6P6YG85"/>
<dbReference type="InterPro" id="IPR002172">
    <property type="entry name" value="LDrepeatLR_classA_rpt"/>
</dbReference>
<dbReference type="Pfam" id="PF00057">
    <property type="entry name" value="Ldl_recept_a"/>
    <property type="match status" value="1"/>
</dbReference>
<organism evidence="2 3">
    <name type="scientific">Dermatophagoides pteronyssinus</name>
    <name type="common">European house dust mite</name>
    <dbReference type="NCBI Taxonomy" id="6956"/>
    <lineage>
        <taxon>Eukaryota</taxon>
        <taxon>Metazoa</taxon>
        <taxon>Ecdysozoa</taxon>
        <taxon>Arthropoda</taxon>
        <taxon>Chelicerata</taxon>
        <taxon>Arachnida</taxon>
        <taxon>Acari</taxon>
        <taxon>Acariformes</taxon>
        <taxon>Sarcoptiformes</taxon>
        <taxon>Astigmata</taxon>
        <taxon>Psoroptidia</taxon>
        <taxon>Analgoidea</taxon>
        <taxon>Pyroglyphidae</taxon>
        <taxon>Dermatophagoidinae</taxon>
        <taxon>Dermatophagoides</taxon>
    </lineage>
</organism>
<feature type="disulfide bond" evidence="1">
    <location>
        <begin position="205"/>
        <end position="220"/>
    </location>
</feature>
<sequence>MYKQKIIQLSNIVLMILIIIINFLLSSVDVVKISNLIPHYCDQNMDTKILNDNHYEYHTIALNLTEPEWTSFLNIGANIIQGVNVPENYQCRLIVSSPAGTGLILTFRKAALNEHDVITFRSASNPRPQIWNNETREGSRYKEVVTLVDRTNPSAIIIEYKPDSGVSPFDAGFDLAITLYQEKDLYCDENYDCNNGRCIESSLQCDGYNNCGNDIDEYNCPGQLSWWMIGILIPIAVIVVVLALFVWIRMSKS</sequence>
<dbReference type="PANTHER" id="PTHR24652">
    <property type="entry name" value="LOW-DENSITY LIPOPROTEIN RECEPTOR CLASS A DOMAIN-CONTAINING PROTEIN 2"/>
    <property type="match status" value="1"/>
</dbReference>
<dbReference type="CDD" id="cd00112">
    <property type="entry name" value="LDLa"/>
    <property type="match status" value="1"/>
</dbReference>
<dbReference type="Gene3D" id="4.10.400.10">
    <property type="entry name" value="Low-density Lipoprotein Receptor"/>
    <property type="match status" value="1"/>
</dbReference>
<dbReference type="KEGG" id="dpte:113797999"/>
<keyword evidence="1" id="KW-1015">Disulfide bond</keyword>
<dbReference type="InterPro" id="IPR042333">
    <property type="entry name" value="LRAD2/Mig-13-like"/>
</dbReference>
<feature type="disulfide bond" evidence="1">
    <location>
        <begin position="193"/>
        <end position="211"/>
    </location>
</feature>
<dbReference type="Proteomes" id="UP000515146">
    <property type="component" value="Unplaced"/>
</dbReference>
<dbReference type="InParanoid" id="A0A6P6YG85"/>
<reference evidence="3" key="1">
    <citation type="submission" date="2025-08" db="UniProtKB">
        <authorList>
            <consortium name="RefSeq"/>
        </authorList>
    </citation>
    <scope>IDENTIFICATION</scope>
    <source>
        <strain evidence="3">Airmid</strain>
    </source>
</reference>
<dbReference type="RefSeq" id="XP_027204275.1">
    <property type="nucleotide sequence ID" value="XM_027348474.1"/>
</dbReference>
<evidence type="ECO:0000256" key="1">
    <source>
        <dbReference type="PROSITE-ProRule" id="PRU00124"/>
    </source>
</evidence>
<keyword evidence="2" id="KW-1185">Reference proteome</keyword>
<dbReference type="SUPFAM" id="SSF57424">
    <property type="entry name" value="LDL receptor-like module"/>
    <property type="match status" value="1"/>
</dbReference>
<dbReference type="PANTHER" id="PTHR24652:SF69">
    <property type="entry name" value="CUB DOMAIN-CONTAINING PROTEIN"/>
    <property type="match status" value="1"/>
</dbReference>
<evidence type="ECO:0000313" key="3">
    <source>
        <dbReference type="RefSeq" id="XP_027204275.1"/>
    </source>
</evidence>
<name>A0A6P6YG85_DERPT</name>